<accession>A0AAP7DI37</accession>
<comment type="caution">
    <text evidence="3">The sequence shown here is derived from an EMBL/GenBank/DDBJ whole genome shotgun (WGS) entry which is preliminary data.</text>
</comment>
<keyword evidence="1" id="KW-0175">Coiled coil</keyword>
<gene>
    <name evidence="3" type="ORF">HMI46_11580</name>
    <name evidence="2" type="ORF">M5X12_12250</name>
</gene>
<protein>
    <recommendedName>
        <fullName evidence="6">AMP-dependent synthetase and ligase</fullName>
    </recommendedName>
</protein>
<evidence type="ECO:0008006" key="6">
    <source>
        <dbReference type="Google" id="ProtNLM"/>
    </source>
</evidence>
<evidence type="ECO:0000313" key="5">
    <source>
        <dbReference type="Proteomes" id="UP001527181"/>
    </source>
</evidence>
<reference evidence="2 5" key="2">
    <citation type="submission" date="2022-05" db="EMBL/GenBank/DDBJ databases">
        <title>Genome Sequencing of Bee-Associated Microbes.</title>
        <authorList>
            <person name="Dunlap C."/>
        </authorList>
    </citation>
    <scope>NUCLEOTIDE SEQUENCE [LARGE SCALE GENOMIC DNA]</scope>
    <source>
        <strain evidence="2 5">NRRL B-04010</strain>
    </source>
</reference>
<dbReference type="Proteomes" id="UP000552038">
    <property type="component" value="Unassembled WGS sequence"/>
</dbReference>
<evidence type="ECO:0000313" key="2">
    <source>
        <dbReference type="EMBL" id="MCY9761349.1"/>
    </source>
</evidence>
<keyword evidence="5" id="KW-1185">Reference proteome</keyword>
<sequence>MTNTNTTMQIEQLAQQLIQQTNAATQKYQQLLQQEQQNAARLQELSKIEQHAAHVIQTALQGHQTAVQQLQQIINLAHQTHTAPTSYATGYVTHTYPQVGAMQQSVSNVNTTPQSGYRGY</sequence>
<reference evidence="3 4" key="1">
    <citation type="submission" date="2020-05" db="EMBL/GenBank/DDBJ databases">
        <title>Whole genome sequencing and identification of novel metabolites from Paenibacillus alvei strain JR949.</title>
        <authorList>
            <person name="Rajendhran J."/>
            <person name="Sree Pranav P."/>
            <person name="Mahalakshmi B."/>
            <person name="Karthikeyan R."/>
        </authorList>
    </citation>
    <scope>NUCLEOTIDE SEQUENCE [LARGE SCALE GENOMIC DNA]</scope>
    <source>
        <strain evidence="3 4">JR949</strain>
    </source>
</reference>
<dbReference type="Proteomes" id="UP001527181">
    <property type="component" value="Unassembled WGS sequence"/>
</dbReference>
<evidence type="ECO:0000313" key="4">
    <source>
        <dbReference type="Proteomes" id="UP000552038"/>
    </source>
</evidence>
<evidence type="ECO:0000313" key="3">
    <source>
        <dbReference type="EMBL" id="NOJ71197.1"/>
    </source>
</evidence>
<dbReference type="AlphaFoldDB" id="A0AAP7DI37"/>
<proteinExistence type="predicted"/>
<dbReference type="EMBL" id="JAMDNP010000021">
    <property type="protein sequence ID" value="MCY9761349.1"/>
    <property type="molecule type" value="Genomic_DNA"/>
</dbReference>
<feature type="coiled-coil region" evidence="1">
    <location>
        <begin position="14"/>
        <end position="45"/>
    </location>
</feature>
<organism evidence="3 4">
    <name type="scientific">Paenibacillus alvei</name>
    <name type="common">Bacillus alvei</name>
    <dbReference type="NCBI Taxonomy" id="44250"/>
    <lineage>
        <taxon>Bacteria</taxon>
        <taxon>Bacillati</taxon>
        <taxon>Bacillota</taxon>
        <taxon>Bacilli</taxon>
        <taxon>Bacillales</taxon>
        <taxon>Paenibacillaceae</taxon>
        <taxon>Paenibacillus</taxon>
    </lineage>
</organism>
<dbReference type="GeneID" id="94487587"/>
<name>A0AAP7DI37_PAEAL</name>
<dbReference type="EMBL" id="JABFOR010000011">
    <property type="protein sequence ID" value="NOJ71197.1"/>
    <property type="molecule type" value="Genomic_DNA"/>
</dbReference>
<dbReference type="RefSeq" id="WP_005543422.1">
    <property type="nucleotide sequence ID" value="NZ_JABFOR010000011.1"/>
</dbReference>
<evidence type="ECO:0000256" key="1">
    <source>
        <dbReference type="SAM" id="Coils"/>
    </source>
</evidence>